<reference evidence="5" key="1">
    <citation type="submission" date="2017-02" db="UniProtKB">
        <authorList>
            <consortium name="WormBaseParasite"/>
        </authorList>
    </citation>
    <scope>IDENTIFICATION</scope>
</reference>
<gene>
    <name evidence="3" type="ORF">EVEC_LOCUS4145</name>
</gene>
<dbReference type="WBParaSite" id="EVEC_0000443701-mRNA-1">
    <property type="protein sequence ID" value="EVEC_0000443701-mRNA-1"/>
    <property type="gene ID" value="EVEC_0000443701"/>
</dbReference>
<feature type="region of interest" description="Disordered" evidence="1">
    <location>
        <begin position="1"/>
        <end position="47"/>
    </location>
</feature>
<protein>
    <submittedName>
        <fullName evidence="5">Jag_N domain-containing protein</fullName>
    </submittedName>
</protein>
<accession>A0A0N4V329</accession>
<evidence type="ECO:0000313" key="5">
    <source>
        <dbReference type="WBParaSite" id="EVEC_0000443701-mRNA-1"/>
    </source>
</evidence>
<dbReference type="Proteomes" id="UP000274131">
    <property type="component" value="Unassembled WGS sequence"/>
</dbReference>
<organism evidence="5">
    <name type="scientific">Enterobius vermicularis</name>
    <name type="common">Human pinworm</name>
    <dbReference type="NCBI Taxonomy" id="51028"/>
    <lineage>
        <taxon>Eukaryota</taxon>
        <taxon>Metazoa</taxon>
        <taxon>Ecdysozoa</taxon>
        <taxon>Nematoda</taxon>
        <taxon>Chromadorea</taxon>
        <taxon>Rhabditida</taxon>
        <taxon>Spirurina</taxon>
        <taxon>Oxyuridomorpha</taxon>
        <taxon>Oxyuroidea</taxon>
        <taxon>Oxyuridae</taxon>
        <taxon>Enterobius</taxon>
    </lineage>
</organism>
<dbReference type="EMBL" id="UXUI01007775">
    <property type="protein sequence ID" value="VDD89394.1"/>
    <property type="molecule type" value="Genomic_DNA"/>
</dbReference>
<keyword evidence="2" id="KW-0812">Transmembrane</keyword>
<name>A0A0N4V329_ENTVE</name>
<evidence type="ECO:0000256" key="1">
    <source>
        <dbReference type="SAM" id="MobiDB-lite"/>
    </source>
</evidence>
<evidence type="ECO:0000313" key="4">
    <source>
        <dbReference type="Proteomes" id="UP000274131"/>
    </source>
</evidence>
<keyword evidence="2" id="KW-1133">Transmembrane helix</keyword>
<feature type="transmembrane region" description="Helical" evidence="2">
    <location>
        <begin position="151"/>
        <end position="169"/>
    </location>
</feature>
<dbReference type="AlphaFoldDB" id="A0A0N4V329"/>
<reference evidence="3 4" key="2">
    <citation type="submission" date="2018-10" db="EMBL/GenBank/DDBJ databases">
        <authorList>
            <consortium name="Pathogen Informatics"/>
        </authorList>
    </citation>
    <scope>NUCLEOTIDE SEQUENCE [LARGE SCALE GENOMIC DNA]</scope>
</reference>
<evidence type="ECO:0000256" key="2">
    <source>
        <dbReference type="SAM" id="Phobius"/>
    </source>
</evidence>
<keyword evidence="2" id="KW-0472">Membrane</keyword>
<sequence length="172" mass="18944">MSDEEVRQIQNEELMPKKSEGAAQAPNQSAKTATEKPVEKVPTPAAVTVTTEKTTVTKPAVTDAPKIADSNAEAPEVRALIEKENEMLKKEENAIDNAIFLVEQATKLQSEGHNITFGIIEEKDIDGEKVKVFNDGSEEIVVRDNSVDFKLSIMCLAIVGIVLFLLYTYCLY</sequence>
<proteinExistence type="predicted"/>
<keyword evidence="4" id="KW-1185">Reference proteome</keyword>
<evidence type="ECO:0000313" key="3">
    <source>
        <dbReference type="EMBL" id="VDD89394.1"/>
    </source>
</evidence>